<proteinExistence type="inferred from homology"/>
<dbReference type="Gene3D" id="3.90.550.50">
    <property type="match status" value="1"/>
</dbReference>
<evidence type="ECO:0000313" key="7">
    <source>
        <dbReference type="EMBL" id="RHY51481.1"/>
    </source>
</evidence>
<dbReference type="PANTHER" id="PTHR23033">
    <property type="entry name" value="BETA1,3-GALACTOSYLTRANSFERASE"/>
    <property type="match status" value="1"/>
</dbReference>
<evidence type="ECO:0000313" key="10">
    <source>
        <dbReference type="Proteomes" id="UP000284702"/>
    </source>
</evidence>
<dbReference type="GO" id="GO:0016263">
    <property type="term" value="F:glycoprotein-N-acetylgalactosamine 3-beta-galactosyltransferase activity"/>
    <property type="evidence" value="ECO:0007669"/>
    <property type="project" value="TreeGrafter"/>
</dbReference>
<reference evidence="8 10" key="1">
    <citation type="submission" date="2018-07" db="EMBL/GenBank/DDBJ databases">
        <title>Annotation of Aphanomyces astaci genome assembly.</title>
        <authorList>
            <person name="Studholme D.J."/>
        </authorList>
    </citation>
    <scope>NUCLEOTIDE SEQUENCE [LARGE SCALE GENOMIC DNA]</scope>
    <source>
        <strain evidence="8">Pc</strain>
    </source>
</reference>
<comment type="subcellular location">
    <subcellularLocation>
        <location evidence="1">Membrane</location>
        <topology evidence="1">Single-pass type II membrane protein</topology>
    </subcellularLocation>
</comment>
<evidence type="ECO:0008006" key="11">
    <source>
        <dbReference type="Google" id="ProtNLM"/>
    </source>
</evidence>
<dbReference type="EMBL" id="QUTB01006133">
    <property type="protein sequence ID" value="RHY51481.1"/>
    <property type="molecule type" value="Genomic_DNA"/>
</dbReference>
<sequence>MDALRLVRVLPEPSSPQKILCWVNTFDENHNRARSIKATWGQRCDKLVFMSNVEDLSIPTARVVAPATHLHLWQKHRYGHRMTLQWWEMQRAFEWFYGPNLQATMHPKHFAAFSATKTATMPHGGLYYTPGGGGYAFNMAYLKYSPARIYHEDHNPDAFDHDLYPSIEYENNWFSDHGGGIGWQNASQCAAPDTISFHYIKPPLMELVEAYYYPPNKSTSRLRRGG</sequence>
<dbReference type="Proteomes" id="UP000284702">
    <property type="component" value="Unassembled WGS sequence"/>
</dbReference>
<dbReference type="GO" id="GO:0016020">
    <property type="term" value="C:membrane"/>
    <property type="evidence" value="ECO:0007669"/>
    <property type="project" value="UniProtKB-SubCell"/>
</dbReference>
<dbReference type="EMBL" id="MZMZ02006027">
    <property type="protein sequence ID" value="RQM11022.1"/>
    <property type="molecule type" value="Genomic_DNA"/>
</dbReference>
<evidence type="ECO:0000256" key="2">
    <source>
        <dbReference type="ARBA" id="ARBA00006462"/>
    </source>
</evidence>
<dbReference type="Proteomes" id="UP000283543">
    <property type="component" value="Unassembled WGS sequence"/>
</dbReference>
<accession>A0A3R7YRX3</accession>
<name>A0A3R7YRX3_APHAT</name>
<keyword evidence="6" id="KW-0472">Membrane</keyword>
<comment type="caution">
    <text evidence="8">The sequence shown here is derived from an EMBL/GenBank/DDBJ whole genome shotgun (WGS) entry which is preliminary data.</text>
</comment>
<evidence type="ECO:0000256" key="3">
    <source>
        <dbReference type="ARBA" id="ARBA00022692"/>
    </source>
</evidence>
<dbReference type="InterPro" id="IPR026050">
    <property type="entry name" value="C1GALT1/C1GALT1_chp1"/>
</dbReference>
<reference evidence="7 9" key="2">
    <citation type="submission" date="2018-08" db="EMBL/GenBank/DDBJ databases">
        <title>Aphanomyces genome sequencing and annotation.</title>
        <authorList>
            <person name="Minardi D."/>
            <person name="Oidtmann B."/>
            <person name="Van Der Giezen M."/>
            <person name="Studholme D.J."/>
        </authorList>
    </citation>
    <scope>NUCLEOTIDE SEQUENCE [LARGE SCALE GENOMIC DNA]</scope>
    <source>
        <strain evidence="7 9">Si</strain>
    </source>
</reference>
<dbReference type="PANTHER" id="PTHR23033:SF14">
    <property type="entry name" value="GLYCOPROTEIN-N-ACETYLGALACTOSAMINE 3-BETA-GALACTOSYLTRANSFERASE 1-RELATED"/>
    <property type="match status" value="1"/>
</dbReference>
<keyword evidence="10" id="KW-1185">Reference proteome</keyword>
<protein>
    <recommendedName>
        <fullName evidence="11">Hexosyltransferase</fullName>
    </recommendedName>
</protein>
<keyword evidence="3" id="KW-0812">Transmembrane</keyword>
<comment type="similarity">
    <text evidence="2">Belongs to the glycosyltransferase 31 family. Beta3-Gal-T subfamily.</text>
</comment>
<organism evidence="8 10">
    <name type="scientific">Aphanomyces astaci</name>
    <name type="common">Crayfish plague agent</name>
    <dbReference type="NCBI Taxonomy" id="112090"/>
    <lineage>
        <taxon>Eukaryota</taxon>
        <taxon>Sar</taxon>
        <taxon>Stramenopiles</taxon>
        <taxon>Oomycota</taxon>
        <taxon>Saprolegniomycetes</taxon>
        <taxon>Saprolegniales</taxon>
        <taxon>Verrucalvaceae</taxon>
        <taxon>Aphanomyces</taxon>
    </lineage>
</organism>
<evidence type="ECO:0000256" key="5">
    <source>
        <dbReference type="ARBA" id="ARBA00022989"/>
    </source>
</evidence>
<evidence type="ECO:0000313" key="9">
    <source>
        <dbReference type="Proteomes" id="UP000283543"/>
    </source>
</evidence>
<keyword evidence="5" id="KW-1133">Transmembrane helix</keyword>
<evidence type="ECO:0000256" key="6">
    <source>
        <dbReference type="ARBA" id="ARBA00023136"/>
    </source>
</evidence>
<keyword evidence="4" id="KW-0735">Signal-anchor</keyword>
<gene>
    <name evidence="8" type="ORF">B5M09_011605</name>
    <name evidence="7" type="ORF">DYB34_006640</name>
</gene>
<dbReference type="VEuPathDB" id="FungiDB:H257_18000"/>
<evidence type="ECO:0000256" key="1">
    <source>
        <dbReference type="ARBA" id="ARBA00004606"/>
    </source>
</evidence>
<evidence type="ECO:0000313" key="8">
    <source>
        <dbReference type="EMBL" id="RQM11022.1"/>
    </source>
</evidence>
<evidence type="ECO:0000256" key="4">
    <source>
        <dbReference type="ARBA" id="ARBA00022968"/>
    </source>
</evidence>
<dbReference type="AlphaFoldDB" id="A0A3R7YRX3"/>